<sequence>MPAIVDASDIAPKSHVPDEHRTPARDEVAQFIEEEILAADAWPVSMVELAERTGYSRSHVTTTLENYFEPVSGPDRRVEYAPSLDCKIELPDGLATDSEREAYVRGWVQGWHRAHGSE</sequence>
<organism evidence="2 3">
    <name type="scientific">Halonotius terrestris</name>
    <dbReference type="NCBI Taxonomy" id="2487750"/>
    <lineage>
        <taxon>Archaea</taxon>
        <taxon>Methanobacteriati</taxon>
        <taxon>Methanobacteriota</taxon>
        <taxon>Stenosarchaea group</taxon>
        <taxon>Halobacteria</taxon>
        <taxon>Halobacteriales</taxon>
        <taxon>Haloferacaceae</taxon>
        <taxon>Halonotius</taxon>
    </lineage>
</organism>
<protein>
    <submittedName>
        <fullName evidence="2">Uncharacterized protein</fullName>
    </submittedName>
</protein>
<dbReference type="OrthoDB" id="85881at2157"/>
<dbReference type="EMBL" id="RKLU01000011">
    <property type="protein sequence ID" value="TQQ78608.1"/>
    <property type="molecule type" value="Genomic_DNA"/>
</dbReference>
<dbReference type="Proteomes" id="UP000705823">
    <property type="component" value="Unassembled WGS sequence"/>
</dbReference>
<dbReference type="RefSeq" id="WP_142980734.1">
    <property type="nucleotide sequence ID" value="NZ_RKLU01000011.1"/>
</dbReference>
<feature type="region of interest" description="Disordered" evidence="1">
    <location>
        <begin position="1"/>
        <end position="22"/>
    </location>
</feature>
<name>A0A8J8TAP6_9EURY</name>
<keyword evidence="3" id="KW-1185">Reference proteome</keyword>
<evidence type="ECO:0000313" key="2">
    <source>
        <dbReference type="EMBL" id="TQQ78608.1"/>
    </source>
</evidence>
<evidence type="ECO:0000313" key="3">
    <source>
        <dbReference type="Proteomes" id="UP000705823"/>
    </source>
</evidence>
<reference evidence="2" key="1">
    <citation type="submission" date="2019-02" db="EMBL/GenBank/DDBJ databases">
        <title>Halonotius sp. a new haloarchaeum isolated from saline soil.</title>
        <authorList>
            <person name="Duran-Viseras A."/>
            <person name="Sanchez-Porro C."/>
            <person name="Ventosa A."/>
        </authorList>
    </citation>
    <scope>NUCLEOTIDE SEQUENCE</scope>
    <source>
        <strain evidence="2">F15B</strain>
    </source>
</reference>
<dbReference type="AlphaFoldDB" id="A0A8J8TAP6"/>
<gene>
    <name evidence="2" type="ORF">EGH24_13885</name>
</gene>
<evidence type="ECO:0000256" key="1">
    <source>
        <dbReference type="SAM" id="MobiDB-lite"/>
    </source>
</evidence>
<comment type="caution">
    <text evidence="2">The sequence shown here is derived from an EMBL/GenBank/DDBJ whole genome shotgun (WGS) entry which is preliminary data.</text>
</comment>
<accession>A0A8J8TAP6</accession>
<proteinExistence type="predicted"/>